<dbReference type="EMBL" id="QHJQ01000001">
    <property type="protein sequence ID" value="PXA05671.1"/>
    <property type="molecule type" value="Genomic_DNA"/>
</dbReference>
<evidence type="ECO:0000313" key="4">
    <source>
        <dbReference type="Proteomes" id="UP000247099"/>
    </source>
</evidence>
<dbReference type="Gene3D" id="3.30.2350.10">
    <property type="entry name" value="Pseudouridine synthase"/>
    <property type="match status" value="1"/>
</dbReference>
<name>A0A317ZQH9_9BACT</name>
<dbReference type="InterPro" id="IPR020103">
    <property type="entry name" value="PsdUridine_synth_cat_dom_sf"/>
</dbReference>
<comment type="caution">
    <text evidence="3">The sequence shown here is derived from an EMBL/GenBank/DDBJ whole genome shotgun (WGS) entry which is preliminary data.</text>
</comment>
<dbReference type="PANTHER" id="PTHR21600:SF44">
    <property type="entry name" value="RIBOSOMAL LARGE SUBUNIT PSEUDOURIDINE SYNTHASE D"/>
    <property type="match status" value="1"/>
</dbReference>
<feature type="domain" description="Pseudouridine synthase RsuA/RluA-like" evidence="2">
    <location>
        <begin position="68"/>
        <end position="223"/>
    </location>
</feature>
<proteinExistence type="inferred from homology"/>
<dbReference type="InterPro" id="IPR006145">
    <property type="entry name" value="PsdUridine_synth_RsuA/RluA"/>
</dbReference>
<dbReference type="Pfam" id="PF00849">
    <property type="entry name" value="PseudoU_synth_2"/>
    <property type="match status" value="1"/>
</dbReference>
<evidence type="ECO:0000259" key="2">
    <source>
        <dbReference type="Pfam" id="PF00849"/>
    </source>
</evidence>
<dbReference type="InParanoid" id="A0A317ZQH9"/>
<keyword evidence="4" id="KW-1185">Reference proteome</keyword>
<evidence type="ECO:0000313" key="3">
    <source>
        <dbReference type="EMBL" id="PXA05671.1"/>
    </source>
</evidence>
<dbReference type="GO" id="GO:0000455">
    <property type="term" value="P:enzyme-directed rRNA pseudouridine synthesis"/>
    <property type="evidence" value="ECO:0007669"/>
    <property type="project" value="TreeGrafter"/>
</dbReference>
<dbReference type="GO" id="GO:0003723">
    <property type="term" value="F:RNA binding"/>
    <property type="evidence" value="ECO:0007669"/>
    <property type="project" value="InterPro"/>
</dbReference>
<dbReference type="SUPFAM" id="SSF55120">
    <property type="entry name" value="Pseudouridine synthase"/>
    <property type="match status" value="1"/>
</dbReference>
<gene>
    <name evidence="3" type="ORF">DDZ13_02015</name>
</gene>
<dbReference type="AlphaFoldDB" id="A0A317ZQH9"/>
<dbReference type="InterPro" id="IPR050188">
    <property type="entry name" value="RluA_PseudoU_synthase"/>
</dbReference>
<dbReference type="GO" id="GO:0140098">
    <property type="term" value="F:catalytic activity, acting on RNA"/>
    <property type="evidence" value="ECO:0007669"/>
    <property type="project" value="UniProtKB-ARBA"/>
</dbReference>
<protein>
    <recommendedName>
        <fullName evidence="2">Pseudouridine synthase RsuA/RluA-like domain-containing protein</fullName>
    </recommendedName>
</protein>
<dbReference type="PANTHER" id="PTHR21600">
    <property type="entry name" value="MITOCHONDRIAL RNA PSEUDOURIDINE SYNTHASE"/>
    <property type="match status" value="1"/>
</dbReference>
<dbReference type="GO" id="GO:0009982">
    <property type="term" value="F:pseudouridine synthase activity"/>
    <property type="evidence" value="ECO:0007669"/>
    <property type="project" value="InterPro"/>
</dbReference>
<organism evidence="3 4">
    <name type="scientific">Coraliomargarita sinensis</name>
    <dbReference type="NCBI Taxonomy" id="2174842"/>
    <lineage>
        <taxon>Bacteria</taxon>
        <taxon>Pseudomonadati</taxon>
        <taxon>Verrucomicrobiota</taxon>
        <taxon>Opitutia</taxon>
        <taxon>Puniceicoccales</taxon>
        <taxon>Coraliomargaritaceae</taxon>
        <taxon>Coraliomargarita</taxon>
    </lineage>
</organism>
<evidence type="ECO:0000256" key="1">
    <source>
        <dbReference type="ARBA" id="ARBA00010876"/>
    </source>
</evidence>
<accession>A0A317ZQH9</accession>
<reference evidence="3 4" key="1">
    <citation type="submission" date="2018-05" db="EMBL/GenBank/DDBJ databases">
        <title>Coraliomargarita sinensis sp. nov., isolated from a marine solar saltern.</title>
        <authorList>
            <person name="Zhou L.Y."/>
        </authorList>
    </citation>
    <scope>NUCLEOTIDE SEQUENCE [LARGE SCALE GENOMIC DNA]</scope>
    <source>
        <strain evidence="3 4">WN38</strain>
    </source>
</reference>
<sequence length="302" mass="33001">MCRPCGRISTILLHPFVPPDSLVEPGALCIHLSIVPDKPKKKNAIGFPPPLLGEQPYRLDVLASAGDWLALEKPSGVGTRAHPWDETPDLDSALNQQLEAGKPELQRTGADVFGSVYYLDPEVSGVALFAKNRHGLADLRNRFGSGECRFTFRFVSARNEAAEGNFQADAPLLPHRVKPKMIPSTAKGKKCRTEFNRLVESDLGWVLWEAQVDFFRPHQVRAHAGTHGISVLGDSVYGGPEAPTVRQLQPRARRSDLDSAVFSGLAVHLLRAEFSSGNDAHLVESPLPKPFALLLKRLGLSA</sequence>
<comment type="similarity">
    <text evidence="1">Belongs to the pseudouridine synthase RluA family.</text>
</comment>
<dbReference type="Proteomes" id="UP000247099">
    <property type="component" value="Unassembled WGS sequence"/>
</dbReference>